<dbReference type="SUPFAM" id="SSF88723">
    <property type="entry name" value="PIN domain-like"/>
    <property type="match status" value="1"/>
</dbReference>
<evidence type="ECO:0000256" key="1">
    <source>
        <dbReference type="SAM" id="MobiDB-lite"/>
    </source>
</evidence>
<dbReference type="SMART" id="SM00670">
    <property type="entry name" value="PINc"/>
    <property type="match status" value="1"/>
</dbReference>
<comment type="caution">
    <text evidence="3">The sequence shown here is derived from an EMBL/GenBank/DDBJ whole genome shotgun (WGS) entry which is preliminary data.</text>
</comment>
<name>A0A482XQP5_LAOST</name>
<evidence type="ECO:0000313" key="3">
    <source>
        <dbReference type="EMBL" id="RZF48086.1"/>
    </source>
</evidence>
<feature type="domain" description="WW" evidence="2">
    <location>
        <begin position="18"/>
        <end position="46"/>
    </location>
</feature>
<dbReference type="EMBL" id="QKKF02002849">
    <property type="protein sequence ID" value="RZF48086.1"/>
    <property type="molecule type" value="Genomic_DNA"/>
</dbReference>
<protein>
    <recommendedName>
        <fullName evidence="2">WW domain-containing protein</fullName>
    </recommendedName>
</protein>
<dbReference type="CDD" id="cd00201">
    <property type="entry name" value="WW"/>
    <property type="match status" value="1"/>
</dbReference>
<feature type="compositionally biased region" description="Polar residues" evidence="1">
    <location>
        <begin position="73"/>
        <end position="82"/>
    </location>
</feature>
<feature type="compositionally biased region" description="Polar residues" evidence="1">
    <location>
        <begin position="513"/>
        <end position="524"/>
    </location>
</feature>
<feature type="region of interest" description="Disordered" evidence="1">
    <location>
        <begin position="494"/>
        <end position="624"/>
    </location>
</feature>
<dbReference type="PANTHER" id="PTHR16161">
    <property type="entry name" value="TRANSCRIPTIONAL PROTEIN SWT1"/>
    <property type="match status" value="1"/>
</dbReference>
<dbReference type="InterPro" id="IPR029060">
    <property type="entry name" value="PIN-like_dom_sf"/>
</dbReference>
<dbReference type="InParanoid" id="A0A482XQP5"/>
<dbReference type="InterPro" id="IPR036020">
    <property type="entry name" value="WW_dom_sf"/>
</dbReference>
<dbReference type="InterPro" id="IPR052626">
    <property type="entry name" value="SWT1_Regulator"/>
</dbReference>
<dbReference type="Gene3D" id="3.40.50.1010">
    <property type="entry name" value="5'-nuclease"/>
    <property type="match status" value="1"/>
</dbReference>
<reference evidence="3 4" key="1">
    <citation type="journal article" date="2017" name="Gigascience">
        <title>Genome sequence of the small brown planthopper, Laodelphax striatellus.</title>
        <authorList>
            <person name="Zhu J."/>
            <person name="Jiang F."/>
            <person name="Wang X."/>
            <person name="Yang P."/>
            <person name="Bao Y."/>
            <person name="Zhao W."/>
            <person name="Wang W."/>
            <person name="Lu H."/>
            <person name="Wang Q."/>
            <person name="Cui N."/>
            <person name="Li J."/>
            <person name="Chen X."/>
            <person name="Luo L."/>
            <person name="Yu J."/>
            <person name="Kang L."/>
            <person name="Cui F."/>
        </authorList>
    </citation>
    <scope>NUCLEOTIDE SEQUENCE [LARGE SCALE GENOMIC DNA]</scope>
    <source>
        <strain evidence="3">Lst14</strain>
    </source>
</reference>
<evidence type="ECO:0000259" key="2">
    <source>
        <dbReference type="PROSITE" id="PS50020"/>
    </source>
</evidence>
<dbReference type="Proteomes" id="UP000291343">
    <property type="component" value="Unassembled WGS sequence"/>
</dbReference>
<keyword evidence="4" id="KW-1185">Reference proteome</keyword>
<dbReference type="SMR" id="A0A482XQP5"/>
<feature type="compositionally biased region" description="Low complexity" evidence="1">
    <location>
        <begin position="586"/>
        <end position="599"/>
    </location>
</feature>
<feature type="compositionally biased region" description="Polar residues" evidence="1">
    <location>
        <begin position="532"/>
        <end position="546"/>
    </location>
</feature>
<dbReference type="GO" id="GO:0005634">
    <property type="term" value="C:nucleus"/>
    <property type="evidence" value="ECO:0007669"/>
    <property type="project" value="TreeGrafter"/>
</dbReference>
<feature type="region of interest" description="Disordered" evidence="1">
    <location>
        <begin position="136"/>
        <end position="220"/>
    </location>
</feature>
<dbReference type="InterPro" id="IPR002716">
    <property type="entry name" value="PIN_dom"/>
</dbReference>
<dbReference type="Pfam" id="PF13638">
    <property type="entry name" value="PIN_4"/>
    <property type="match status" value="1"/>
</dbReference>
<feature type="region of interest" description="Disordered" evidence="1">
    <location>
        <begin position="236"/>
        <end position="259"/>
    </location>
</feature>
<feature type="compositionally biased region" description="Acidic residues" evidence="1">
    <location>
        <begin position="240"/>
        <end position="249"/>
    </location>
</feature>
<dbReference type="PROSITE" id="PS50020">
    <property type="entry name" value="WW_DOMAIN_2"/>
    <property type="match status" value="1"/>
</dbReference>
<gene>
    <name evidence="3" type="ORF">LSTR_LSTR002152</name>
</gene>
<organism evidence="3 4">
    <name type="scientific">Laodelphax striatellus</name>
    <name type="common">Small brown planthopper</name>
    <name type="synonym">Delphax striatella</name>
    <dbReference type="NCBI Taxonomy" id="195883"/>
    <lineage>
        <taxon>Eukaryota</taxon>
        <taxon>Metazoa</taxon>
        <taxon>Ecdysozoa</taxon>
        <taxon>Arthropoda</taxon>
        <taxon>Hexapoda</taxon>
        <taxon>Insecta</taxon>
        <taxon>Pterygota</taxon>
        <taxon>Neoptera</taxon>
        <taxon>Paraneoptera</taxon>
        <taxon>Hemiptera</taxon>
        <taxon>Auchenorrhyncha</taxon>
        <taxon>Fulgoroidea</taxon>
        <taxon>Delphacidae</taxon>
        <taxon>Criomorphinae</taxon>
        <taxon>Laodelphax</taxon>
    </lineage>
</organism>
<evidence type="ECO:0000313" key="4">
    <source>
        <dbReference type="Proteomes" id="UP000291343"/>
    </source>
</evidence>
<dbReference type="AlphaFoldDB" id="A0A482XQP5"/>
<sequence>MSGGNDRKRFSLPKTGCWAIHKSKTTGKYYYYDIISNKSYWKRPKDLTDNDLREINFPEGYVIPEEVNAELTPVTTGQPEQPESSKKNDKSLAKVQKNAKKCGKNTANASKDREENTVKQCKTCKLVRKETRKKIKEKLQKGRGEKPASKYKFPNPFLAKLDGELPDYTDSDEEEPVAAKKSKTNDNEAKESQTENSEEKDVDEGQSVSDNRELVSDSPRAVAVTNRELISDSRRAVAETNDEVEEMDWSPDPTNNNVDEVETESHITEWLLLENEITPMDIDIASPTDTCLVIDTNILIHDMKLVESITTSNLADGSKIIVIIPWQVLKELDGLKKSSKVGQKCTTAVRFLHRCFSDKSSNVLAQNAVSEKLGRDLIEIEVPDDNIIACCLQIVSLDRRTVLLTNDINLCNKAMAHGIEAYTREEFLKERISLGLSTTGFDHAEHLHLIVRHHVFGGPPPPPIENVPYSVKKNLLARKYRNCPLTINQKKLLANPPAVTRHQTKETGGNSGSGSPPLTRTVFNPSAIPLNSLPNNDVSCNENSSIEAAVEKPPLPPSVLRNMLPRKKPKSQPEKGRESTQAAIASSSSGLPEKSSGNSTQKRPISHTIPNPALKSPANRAQDLSQVRPPFQVQETSSELINLQSELLEYVKLSSADHLSKSWDKFIKFKIVVAEFIFSILKRGMCGVSKSYGQWTEKIIVEPPWTVQQLCFCLRTHWLPLTGHFPSQQILERLQCLEESISDIDNKDLTLENLNMAINICFTITPPLKNNFKDLVDIFEAKLNSLLTKLVGSEEASHQYWSCFTEDVDSSRCLDLLSKMLNDFVKSVALLEETFEKCCDIIGSFDFYSPWVRHLVNLREELWKKVRPCYFIFKGLKAIVEHGSNVPQEPIDNLTLCLIEESEDPFFSKDDVIGLAFEPHQWDSVLEYEEKFDNVWNKMVANLLKYPKNSDF</sequence>
<feature type="region of interest" description="Disordered" evidence="1">
    <location>
        <begin position="68"/>
        <end position="118"/>
    </location>
</feature>
<dbReference type="STRING" id="195883.A0A482XQP5"/>
<feature type="compositionally biased region" description="Basic and acidic residues" evidence="1">
    <location>
        <begin position="83"/>
        <end position="92"/>
    </location>
</feature>
<accession>A0A482XQP5</accession>
<dbReference type="SUPFAM" id="SSF51045">
    <property type="entry name" value="WW domain"/>
    <property type="match status" value="1"/>
</dbReference>
<dbReference type="CDD" id="cd18727">
    <property type="entry name" value="PIN_Swt1-like"/>
    <property type="match status" value="1"/>
</dbReference>
<dbReference type="PANTHER" id="PTHR16161:SF0">
    <property type="entry name" value="TRANSCRIPTIONAL PROTEIN SWT1"/>
    <property type="match status" value="1"/>
</dbReference>
<feature type="compositionally biased region" description="Basic and acidic residues" evidence="1">
    <location>
        <begin position="137"/>
        <end position="148"/>
    </location>
</feature>
<feature type="compositionally biased region" description="Acidic residues" evidence="1">
    <location>
        <begin position="164"/>
        <end position="176"/>
    </location>
</feature>
<dbReference type="OrthoDB" id="548295at2759"/>
<dbReference type="Gene3D" id="2.20.70.10">
    <property type="match status" value="1"/>
</dbReference>
<feature type="compositionally biased region" description="Basic and acidic residues" evidence="1">
    <location>
        <begin position="183"/>
        <end position="199"/>
    </location>
</feature>
<dbReference type="InterPro" id="IPR001202">
    <property type="entry name" value="WW_dom"/>
</dbReference>
<proteinExistence type="predicted"/>